<evidence type="ECO:0000256" key="1">
    <source>
        <dbReference type="SAM" id="MobiDB-lite"/>
    </source>
</evidence>
<accession>A0A4Q9MKG2</accession>
<feature type="non-terminal residue" evidence="2">
    <location>
        <position position="1"/>
    </location>
</feature>
<gene>
    <name evidence="2" type="ORF">BD311DRAFT_762341</name>
</gene>
<dbReference type="AlphaFoldDB" id="A0A4Q9MKG2"/>
<proteinExistence type="predicted"/>
<protein>
    <submittedName>
        <fullName evidence="2">Uncharacterized protein</fullName>
    </submittedName>
</protein>
<dbReference type="EMBL" id="ML143444">
    <property type="protein sequence ID" value="TBU26561.1"/>
    <property type="molecule type" value="Genomic_DNA"/>
</dbReference>
<organism evidence="2">
    <name type="scientific">Dichomitus squalens</name>
    <dbReference type="NCBI Taxonomy" id="114155"/>
    <lineage>
        <taxon>Eukaryota</taxon>
        <taxon>Fungi</taxon>
        <taxon>Dikarya</taxon>
        <taxon>Basidiomycota</taxon>
        <taxon>Agaricomycotina</taxon>
        <taxon>Agaricomycetes</taxon>
        <taxon>Polyporales</taxon>
        <taxon>Polyporaceae</taxon>
        <taxon>Dichomitus</taxon>
    </lineage>
</organism>
<name>A0A4Q9MKG2_9APHY</name>
<reference evidence="2" key="1">
    <citation type="submission" date="2019-01" db="EMBL/GenBank/DDBJ databases">
        <title>Draft genome sequences of three monokaryotic isolates of the white-rot basidiomycete fungus Dichomitus squalens.</title>
        <authorList>
            <consortium name="DOE Joint Genome Institute"/>
            <person name="Lopez S.C."/>
            <person name="Andreopoulos B."/>
            <person name="Pangilinan J."/>
            <person name="Lipzen A."/>
            <person name="Riley R."/>
            <person name="Ahrendt S."/>
            <person name="Ng V."/>
            <person name="Barry K."/>
            <person name="Daum C."/>
            <person name="Grigoriev I.V."/>
            <person name="Hilden K.S."/>
            <person name="Makela M.R."/>
            <person name="de Vries R.P."/>
        </authorList>
    </citation>
    <scope>NUCLEOTIDE SEQUENCE [LARGE SCALE GENOMIC DNA]</scope>
    <source>
        <strain evidence="2">OM18370.1</strain>
    </source>
</reference>
<evidence type="ECO:0000313" key="2">
    <source>
        <dbReference type="EMBL" id="TBU26561.1"/>
    </source>
</evidence>
<dbReference type="Proteomes" id="UP000292957">
    <property type="component" value="Unassembled WGS sequence"/>
</dbReference>
<sequence length="83" mass="9129">FPAPGLLVDSRTSCSSRYIYPATRRYATARSRHPSRRLRRPSSRSSVTFVALTSACGISMSSPDTYDLPEPDATPTRGHGQSR</sequence>
<feature type="region of interest" description="Disordered" evidence="1">
    <location>
        <begin position="58"/>
        <end position="83"/>
    </location>
</feature>